<dbReference type="Pfam" id="PF03466">
    <property type="entry name" value="LysR_substrate"/>
    <property type="match status" value="1"/>
</dbReference>
<dbReference type="PROSITE" id="PS50931">
    <property type="entry name" value="HTH_LYSR"/>
    <property type="match status" value="1"/>
</dbReference>
<accession>A0ABY4W5W5</accession>
<keyword evidence="4" id="KW-0804">Transcription</keyword>
<organism evidence="6 7">
    <name type="scientific">Sneathiella marina</name>
    <dbReference type="NCBI Taxonomy" id="2950108"/>
    <lineage>
        <taxon>Bacteria</taxon>
        <taxon>Pseudomonadati</taxon>
        <taxon>Pseudomonadota</taxon>
        <taxon>Alphaproteobacteria</taxon>
        <taxon>Sneathiellales</taxon>
        <taxon>Sneathiellaceae</taxon>
        <taxon>Sneathiella</taxon>
    </lineage>
</organism>
<evidence type="ECO:0000313" key="7">
    <source>
        <dbReference type="Proteomes" id="UP001056291"/>
    </source>
</evidence>
<dbReference type="CDD" id="cd08422">
    <property type="entry name" value="PBP2_CrgA_like"/>
    <property type="match status" value="1"/>
</dbReference>
<dbReference type="RefSeq" id="WP_251936469.1">
    <property type="nucleotide sequence ID" value="NZ_CP098747.1"/>
</dbReference>
<dbReference type="SUPFAM" id="SSF53850">
    <property type="entry name" value="Periplasmic binding protein-like II"/>
    <property type="match status" value="1"/>
</dbReference>
<evidence type="ECO:0000256" key="2">
    <source>
        <dbReference type="ARBA" id="ARBA00023015"/>
    </source>
</evidence>
<keyword evidence="7" id="KW-1185">Reference proteome</keyword>
<comment type="similarity">
    <text evidence="1">Belongs to the LysR transcriptional regulatory family.</text>
</comment>
<feature type="domain" description="HTH lysR-type" evidence="5">
    <location>
        <begin position="1"/>
        <end position="59"/>
    </location>
</feature>
<protein>
    <submittedName>
        <fullName evidence="6">LysR substrate-binding domain-containing protein</fullName>
    </submittedName>
</protein>
<evidence type="ECO:0000259" key="5">
    <source>
        <dbReference type="PROSITE" id="PS50931"/>
    </source>
</evidence>
<dbReference type="InterPro" id="IPR036390">
    <property type="entry name" value="WH_DNA-bd_sf"/>
</dbReference>
<dbReference type="Proteomes" id="UP001056291">
    <property type="component" value="Chromosome"/>
</dbReference>
<reference evidence="6" key="1">
    <citation type="submission" date="2022-06" db="EMBL/GenBank/DDBJ databases">
        <title>Sneathiella actinostolidae sp. nov., isolated from a sea anemonein the Western Pacific Ocean.</title>
        <authorList>
            <person name="Wei M.J."/>
        </authorList>
    </citation>
    <scope>NUCLEOTIDE SEQUENCE</scope>
    <source>
        <strain evidence="6">PHK-P5</strain>
    </source>
</reference>
<dbReference type="Gene3D" id="3.40.190.290">
    <property type="match status" value="1"/>
</dbReference>
<keyword evidence="2" id="KW-0805">Transcription regulation</keyword>
<dbReference type="Pfam" id="PF00126">
    <property type="entry name" value="HTH_1"/>
    <property type="match status" value="1"/>
</dbReference>
<evidence type="ECO:0000256" key="4">
    <source>
        <dbReference type="ARBA" id="ARBA00023163"/>
    </source>
</evidence>
<dbReference type="Gene3D" id="1.10.10.10">
    <property type="entry name" value="Winged helix-like DNA-binding domain superfamily/Winged helix DNA-binding domain"/>
    <property type="match status" value="1"/>
</dbReference>
<evidence type="ECO:0000256" key="3">
    <source>
        <dbReference type="ARBA" id="ARBA00023125"/>
    </source>
</evidence>
<gene>
    <name evidence="6" type="ORF">NBZ79_06265</name>
</gene>
<dbReference type="PANTHER" id="PTHR30537:SF5">
    <property type="entry name" value="HTH-TYPE TRANSCRIPTIONAL ACTIVATOR TTDR-RELATED"/>
    <property type="match status" value="1"/>
</dbReference>
<evidence type="ECO:0000313" key="6">
    <source>
        <dbReference type="EMBL" id="USG62578.1"/>
    </source>
</evidence>
<dbReference type="InterPro" id="IPR005119">
    <property type="entry name" value="LysR_subst-bd"/>
</dbReference>
<evidence type="ECO:0000256" key="1">
    <source>
        <dbReference type="ARBA" id="ARBA00009437"/>
    </source>
</evidence>
<name>A0ABY4W5W5_9PROT</name>
<dbReference type="EMBL" id="CP098747">
    <property type="protein sequence ID" value="USG62578.1"/>
    <property type="molecule type" value="Genomic_DNA"/>
</dbReference>
<keyword evidence="3" id="KW-0238">DNA-binding</keyword>
<dbReference type="InterPro" id="IPR036388">
    <property type="entry name" value="WH-like_DNA-bd_sf"/>
</dbReference>
<sequence>MDTIDGMRTFVAVAGQRSFTGGAGQLGISTKLASKYVRQLEEHLGAQLFNRTTRTVTLTDTGTAYLERCLPLLDQFDELEGLVQERQSELAGPIRITAPTGFGSRELVAALHPFQKAHSKVTFDIRLSDQHVAIIEEGFDLAIRFGALKDSSLMARKLMDMRLVVIASPKYLSEYGEPRHPSALETHNCLIQLTSADPYNWKFRVDGEIVSFPVDGPFHANSPRAIAHMAVDGAGIGICPHYAVKPFLEDGTLQVLFEAEEATVITLYAVYPPGRHLTARIRALINHLAEAFRA</sequence>
<dbReference type="PANTHER" id="PTHR30537">
    <property type="entry name" value="HTH-TYPE TRANSCRIPTIONAL REGULATOR"/>
    <property type="match status" value="1"/>
</dbReference>
<dbReference type="InterPro" id="IPR058163">
    <property type="entry name" value="LysR-type_TF_proteobact-type"/>
</dbReference>
<dbReference type="SUPFAM" id="SSF46785">
    <property type="entry name" value="Winged helix' DNA-binding domain"/>
    <property type="match status" value="1"/>
</dbReference>
<proteinExistence type="inferred from homology"/>
<dbReference type="InterPro" id="IPR000847">
    <property type="entry name" value="LysR_HTH_N"/>
</dbReference>